<dbReference type="Proteomes" id="UP001178662">
    <property type="component" value="Chromosome"/>
</dbReference>
<organism evidence="1 2">
    <name type="scientific">Candidatus Cohnella colombiensis</name>
    <dbReference type="NCBI Taxonomy" id="3121368"/>
    <lineage>
        <taxon>Bacteria</taxon>
        <taxon>Bacillati</taxon>
        <taxon>Bacillota</taxon>
        <taxon>Bacilli</taxon>
        <taxon>Bacillales</taxon>
        <taxon>Paenibacillaceae</taxon>
        <taxon>Cohnella</taxon>
    </lineage>
</organism>
<evidence type="ECO:0000313" key="2">
    <source>
        <dbReference type="Proteomes" id="UP001178662"/>
    </source>
</evidence>
<dbReference type="EMBL" id="CP119317">
    <property type="protein sequence ID" value="WEK53295.1"/>
    <property type="molecule type" value="Genomic_DNA"/>
</dbReference>
<protein>
    <submittedName>
        <fullName evidence="1">Uncharacterized protein</fullName>
    </submittedName>
</protein>
<proteinExistence type="predicted"/>
<sequence length="93" mass="10945">MDRKTLEYMEGRAAKAREIVDRIEELLRDIERVKRSGNIEIYTPTRSVYINDYHHKGVLPSSSRTYLFALMINLFIDVTLQEIQQLESELAEL</sequence>
<dbReference type="AlphaFoldDB" id="A0AA95ETU5"/>
<reference evidence="1" key="1">
    <citation type="submission" date="2023-03" db="EMBL/GenBank/DDBJ databases">
        <title>Andean soil-derived lignocellulolytic bacterial consortium as a source of novel taxa and putative plastic-active enzymes.</title>
        <authorList>
            <person name="Diaz-Garcia L."/>
            <person name="Chuvochina M."/>
            <person name="Feuerriegel G."/>
            <person name="Bunk B."/>
            <person name="Sproer C."/>
            <person name="Streit W.R."/>
            <person name="Rodriguez L.M."/>
            <person name="Overmann J."/>
            <person name="Jimenez D.J."/>
        </authorList>
    </citation>
    <scope>NUCLEOTIDE SEQUENCE</scope>
    <source>
        <strain evidence="1">MAG 2441</strain>
    </source>
</reference>
<accession>A0AA95ETU5</accession>
<evidence type="ECO:0000313" key="1">
    <source>
        <dbReference type="EMBL" id="WEK53295.1"/>
    </source>
</evidence>
<keyword evidence="2" id="KW-1185">Reference proteome</keyword>
<gene>
    <name evidence="1" type="ORF">P0Y55_11925</name>
</gene>
<name>A0AA95ETU5_9BACL</name>